<dbReference type="EMBL" id="JEMT01029511">
    <property type="protein sequence ID" value="EXX51974.1"/>
    <property type="molecule type" value="Genomic_DNA"/>
</dbReference>
<keyword evidence="3" id="KW-1185">Reference proteome</keyword>
<gene>
    <name evidence="2" type="ORF">RirG_257180</name>
</gene>
<feature type="compositionally biased region" description="Acidic residues" evidence="1">
    <location>
        <begin position="35"/>
        <end position="54"/>
    </location>
</feature>
<evidence type="ECO:0000313" key="3">
    <source>
        <dbReference type="Proteomes" id="UP000022910"/>
    </source>
</evidence>
<feature type="compositionally biased region" description="Basic residues" evidence="1">
    <location>
        <begin position="1"/>
        <end position="12"/>
    </location>
</feature>
<organism evidence="2 3">
    <name type="scientific">Rhizophagus irregularis (strain DAOM 197198w)</name>
    <name type="common">Glomus intraradices</name>
    <dbReference type="NCBI Taxonomy" id="1432141"/>
    <lineage>
        <taxon>Eukaryota</taxon>
        <taxon>Fungi</taxon>
        <taxon>Fungi incertae sedis</taxon>
        <taxon>Mucoromycota</taxon>
        <taxon>Glomeromycotina</taxon>
        <taxon>Glomeromycetes</taxon>
        <taxon>Glomerales</taxon>
        <taxon>Glomeraceae</taxon>
        <taxon>Rhizophagus</taxon>
    </lineage>
</organism>
<dbReference type="OMA" id="TNQVNIA"/>
<dbReference type="HOGENOM" id="CLU_051543_1_0_1"/>
<dbReference type="STRING" id="1432141.A0A015JAQ2"/>
<evidence type="ECO:0000256" key="1">
    <source>
        <dbReference type="SAM" id="MobiDB-lite"/>
    </source>
</evidence>
<dbReference type="AlphaFoldDB" id="A0A015JAQ2"/>
<name>A0A015JAQ2_RHIIW</name>
<sequence length="383" mass="44339">MPERPGRRKRTNKINDMIPDDDDSDGSLTNRSLTESDDNESLTEDDDEASEVSGDDDRGLSKDEVPIEQFTAPDFDDYNYESDLRNLDTNIDFNDSWILLWIFKYQARFRLSDITIDKLIKFFKIVLLDADKRRFERFPTSSYLAKKLLKIVKQEKTYAVCPDCNTLYKVSEILTQNQNVEFRCTHVEFPNHPKHSKRQACRAKLTNKVPIVKGFARKPKMLFPVPSLKTQIISMYQRPGFVELLQKWTNQVNIANLYTDIYDGEVWKTFPSSLDNPDTRFFTNETADSNLGIMINLDWFQLFNSSAYSSGVIYGVICNLPCDIRFKRENMLYLGLLPGLEKVKLHKINHYLSPIVDELLEFWDGVDLPSTDLHPTAAIDAIK</sequence>
<accession>A0A015JAQ2</accession>
<proteinExistence type="predicted"/>
<protein>
    <recommendedName>
        <fullName evidence="4">Transposase domain-containing protein</fullName>
    </recommendedName>
</protein>
<dbReference type="Proteomes" id="UP000022910">
    <property type="component" value="Unassembled WGS sequence"/>
</dbReference>
<comment type="caution">
    <text evidence="2">The sequence shown here is derived from an EMBL/GenBank/DDBJ whole genome shotgun (WGS) entry which is preliminary data.</text>
</comment>
<evidence type="ECO:0000313" key="2">
    <source>
        <dbReference type="EMBL" id="EXX51974.1"/>
    </source>
</evidence>
<reference evidence="2 3" key="1">
    <citation type="submission" date="2014-02" db="EMBL/GenBank/DDBJ databases">
        <title>Single nucleus genome sequencing reveals high similarity among nuclei of an endomycorrhizal fungus.</title>
        <authorList>
            <person name="Lin K."/>
            <person name="Geurts R."/>
            <person name="Zhang Z."/>
            <person name="Limpens E."/>
            <person name="Saunders D.G."/>
            <person name="Mu D."/>
            <person name="Pang E."/>
            <person name="Cao H."/>
            <person name="Cha H."/>
            <person name="Lin T."/>
            <person name="Zhou Q."/>
            <person name="Shang Y."/>
            <person name="Li Y."/>
            <person name="Ivanov S."/>
            <person name="Sharma T."/>
            <person name="Velzen R.V."/>
            <person name="Ruijter N.D."/>
            <person name="Aanen D.K."/>
            <person name="Win J."/>
            <person name="Kamoun S."/>
            <person name="Bisseling T."/>
            <person name="Huang S."/>
        </authorList>
    </citation>
    <scope>NUCLEOTIDE SEQUENCE [LARGE SCALE GENOMIC DNA]</scope>
    <source>
        <strain evidence="3">DAOM197198w</strain>
    </source>
</reference>
<feature type="region of interest" description="Disordered" evidence="1">
    <location>
        <begin position="1"/>
        <end position="63"/>
    </location>
</feature>
<dbReference type="OrthoDB" id="2474825at2759"/>
<evidence type="ECO:0008006" key="4">
    <source>
        <dbReference type="Google" id="ProtNLM"/>
    </source>
</evidence>